<dbReference type="InterPro" id="IPR003591">
    <property type="entry name" value="Leu-rich_rpt_typical-subtyp"/>
</dbReference>
<dbReference type="Pfam" id="PF23247">
    <property type="entry name" value="LRR_RPS2"/>
    <property type="match status" value="1"/>
</dbReference>
<dbReference type="Pfam" id="PF00931">
    <property type="entry name" value="NB-ARC"/>
    <property type="match status" value="1"/>
</dbReference>
<dbReference type="Proteomes" id="UP001174677">
    <property type="component" value="Chromosome 11"/>
</dbReference>
<dbReference type="InterPro" id="IPR058922">
    <property type="entry name" value="WHD_DRP"/>
</dbReference>
<dbReference type="SUPFAM" id="SSF52540">
    <property type="entry name" value="P-loop containing nucleoside triphosphate hydrolases"/>
    <property type="match status" value="1"/>
</dbReference>
<comment type="similarity">
    <text evidence="1">Belongs to the disease resistance NB-LRR family.</text>
</comment>
<dbReference type="Pfam" id="PF13855">
    <property type="entry name" value="LRR_8"/>
    <property type="match status" value="1"/>
</dbReference>
<dbReference type="Gene3D" id="1.10.8.430">
    <property type="entry name" value="Helical domain of apoptotic protease-activating factors"/>
    <property type="match status" value="1"/>
</dbReference>
<sequence length="833" mass="94227">MQLQFGMEPKEGVKLWLRNVDEIDSEVSRITTENRQENLSWYCPNYLCSRKQFGKLVEEKIEEVADLIEKGNFSDDSLAHKLQNKGLTLPTTLLLENHTTMLSWKKIWSCLMGSKVGRIGVYGMGGIGKTTIMREINNQLLKGSTDFGCVIWVTVSKDFDLDRLQKGIAKQLNFSLSDCESVVEKSAKIYGALHRKRFVQVLDDLWEPFPLEQVGIPFPTAENGCKIVLTTRLMSICRGMETEQDVEIKVLSEDEAWNLFRDKVGKAVLVEPKIQNIARKVAKECGGFPLAIITVGRALRRETNISEWEIALTELRGSTGRHYIDINELIEYWMWEGLQGSVGRIVEKKRKGKIILNELKNACLLESITQYGIEYVKMHDLIRDMAIAILSTSPRCMVKSGIGLKTPPQVDEWIDDLHRVSIMRNDLKSIHFKPRCPRLTSLLLQHNSFSKNVSHSFFDGMPSLTVLDLSYTGIEFLPESLSNLENLSALLLSKLPHGMEQLSNLRCLNLACANIEVFPVGLLAKFILLEDLLMVGCGHTWGSRAVEGITGGANIEEIISSTSLSSLRVDFWNLEIFDYYVKSGHWEQLDEFKFNIGQPFEQCSEKRSIAFKGNLLLNGRPIVLPTNTTGLSFNECPDIFLLSAYLFDLKELRSYQVYSCRNMKYIIYANQTILSTLEILKLNNLFDLRTISVGIVEQYTLMNLKIIEVVACGSVIWLFRGDILNSLQNLEEIVVGDCAKMRYIMYDSYAGKIPLPKLQSLKLYDLPELESIYDGVITSHFLRSVDILGCNALKRLPMALFDDSNLPQQLPPPSLKEIKGTFKLVGITGMGST</sequence>
<evidence type="ECO:0000313" key="10">
    <source>
        <dbReference type="EMBL" id="KAJ9168915.1"/>
    </source>
</evidence>
<organism evidence="10 11">
    <name type="scientific">Hevea brasiliensis</name>
    <name type="common">Para rubber tree</name>
    <name type="synonym">Siphonia brasiliensis</name>
    <dbReference type="NCBI Taxonomy" id="3981"/>
    <lineage>
        <taxon>Eukaryota</taxon>
        <taxon>Viridiplantae</taxon>
        <taxon>Streptophyta</taxon>
        <taxon>Embryophyta</taxon>
        <taxon>Tracheophyta</taxon>
        <taxon>Spermatophyta</taxon>
        <taxon>Magnoliopsida</taxon>
        <taxon>eudicotyledons</taxon>
        <taxon>Gunneridae</taxon>
        <taxon>Pentapetalae</taxon>
        <taxon>rosids</taxon>
        <taxon>fabids</taxon>
        <taxon>Malpighiales</taxon>
        <taxon>Euphorbiaceae</taxon>
        <taxon>Crotonoideae</taxon>
        <taxon>Micrandreae</taxon>
        <taxon>Hevea</taxon>
    </lineage>
</organism>
<dbReference type="InterPro" id="IPR027417">
    <property type="entry name" value="P-loop_NTPase"/>
</dbReference>
<dbReference type="InterPro" id="IPR032675">
    <property type="entry name" value="LRR_dom_sf"/>
</dbReference>
<keyword evidence="2" id="KW-0433">Leucine-rich repeat</keyword>
<evidence type="ECO:0000256" key="5">
    <source>
        <dbReference type="ARBA" id="ARBA00022821"/>
    </source>
</evidence>
<evidence type="ECO:0000259" key="9">
    <source>
        <dbReference type="Pfam" id="PF23559"/>
    </source>
</evidence>
<evidence type="ECO:0000313" key="11">
    <source>
        <dbReference type="Proteomes" id="UP001174677"/>
    </source>
</evidence>
<reference evidence="10" key="1">
    <citation type="journal article" date="2023" name="Plant Biotechnol. J.">
        <title>Chromosome-level wild Hevea brasiliensis genome provides new tools for genomic-assisted breeding and valuable loci to elevate rubber yield.</title>
        <authorList>
            <person name="Cheng H."/>
            <person name="Song X."/>
            <person name="Hu Y."/>
            <person name="Wu T."/>
            <person name="Yang Q."/>
            <person name="An Z."/>
            <person name="Feng S."/>
            <person name="Deng Z."/>
            <person name="Wu W."/>
            <person name="Zeng X."/>
            <person name="Tu M."/>
            <person name="Wang X."/>
            <person name="Huang H."/>
        </authorList>
    </citation>
    <scope>NUCLEOTIDE SEQUENCE</scope>
    <source>
        <strain evidence="10">MT/VB/25A 57/8</strain>
    </source>
</reference>
<dbReference type="SUPFAM" id="SSF52058">
    <property type="entry name" value="L domain-like"/>
    <property type="match status" value="1"/>
</dbReference>
<keyword evidence="4" id="KW-0547">Nucleotide-binding</keyword>
<dbReference type="SMART" id="SM00369">
    <property type="entry name" value="LRR_TYP"/>
    <property type="match status" value="2"/>
</dbReference>
<evidence type="ECO:0000259" key="8">
    <source>
        <dbReference type="Pfam" id="PF23247"/>
    </source>
</evidence>
<protein>
    <recommendedName>
        <fullName evidence="12">NB-ARC domain-containing protein</fullName>
    </recommendedName>
</protein>
<dbReference type="Gene3D" id="3.40.50.300">
    <property type="entry name" value="P-loop containing nucleotide triphosphate hydrolases"/>
    <property type="match status" value="1"/>
</dbReference>
<accession>A0ABQ9LN15</accession>
<dbReference type="PRINTS" id="PR00364">
    <property type="entry name" value="DISEASERSIST"/>
</dbReference>
<dbReference type="Pfam" id="PF23559">
    <property type="entry name" value="WHD_DRP"/>
    <property type="match status" value="1"/>
</dbReference>
<evidence type="ECO:0000256" key="3">
    <source>
        <dbReference type="ARBA" id="ARBA00022737"/>
    </source>
</evidence>
<keyword evidence="11" id="KW-1185">Reference proteome</keyword>
<evidence type="ECO:0000256" key="6">
    <source>
        <dbReference type="ARBA" id="ARBA00022840"/>
    </source>
</evidence>
<evidence type="ECO:0008006" key="12">
    <source>
        <dbReference type="Google" id="ProtNLM"/>
    </source>
</evidence>
<evidence type="ECO:0000256" key="4">
    <source>
        <dbReference type="ARBA" id="ARBA00022741"/>
    </source>
</evidence>
<feature type="domain" description="Disease resistance protein winged helix" evidence="9">
    <location>
        <begin position="322"/>
        <end position="386"/>
    </location>
</feature>
<proteinExistence type="inferred from homology"/>
<feature type="domain" description="NB-ARC" evidence="7">
    <location>
        <begin position="105"/>
        <end position="267"/>
    </location>
</feature>
<comment type="caution">
    <text evidence="10">The sequence shown here is derived from an EMBL/GenBank/DDBJ whole genome shotgun (WGS) entry which is preliminary data.</text>
</comment>
<dbReference type="Gene3D" id="3.80.10.10">
    <property type="entry name" value="Ribonuclease Inhibitor"/>
    <property type="match status" value="2"/>
</dbReference>
<dbReference type="EMBL" id="JARPOI010000011">
    <property type="protein sequence ID" value="KAJ9168915.1"/>
    <property type="molecule type" value="Genomic_DNA"/>
</dbReference>
<dbReference type="InterPro" id="IPR057135">
    <property type="entry name" value="At4g27190-like_LRR"/>
</dbReference>
<evidence type="ECO:0000256" key="1">
    <source>
        <dbReference type="ARBA" id="ARBA00008894"/>
    </source>
</evidence>
<dbReference type="InterPro" id="IPR050905">
    <property type="entry name" value="Plant_NBS-LRR"/>
</dbReference>
<dbReference type="PANTHER" id="PTHR33463">
    <property type="entry name" value="NB-ARC DOMAIN-CONTAINING PROTEIN-RELATED"/>
    <property type="match status" value="1"/>
</dbReference>
<gene>
    <name evidence="10" type="ORF">P3X46_020392</name>
</gene>
<keyword evidence="6" id="KW-0067">ATP-binding</keyword>
<dbReference type="InterPro" id="IPR042197">
    <property type="entry name" value="Apaf_helical"/>
</dbReference>
<keyword evidence="3" id="KW-0677">Repeat</keyword>
<dbReference type="InterPro" id="IPR001611">
    <property type="entry name" value="Leu-rich_rpt"/>
</dbReference>
<keyword evidence="5" id="KW-0611">Plant defense</keyword>
<dbReference type="PANTHER" id="PTHR33463:SF167">
    <property type="entry name" value="PUTATIVE-RELATED"/>
    <property type="match status" value="1"/>
</dbReference>
<evidence type="ECO:0000259" key="7">
    <source>
        <dbReference type="Pfam" id="PF00931"/>
    </source>
</evidence>
<dbReference type="InterPro" id="IPR002182">
    <property type="entry name" value="NB-ARC"/>
</dbReference>
<feature type="domain" description="Disease resistance protein At4g27190-like leucine-rich repeats" evidence="8">
    <location>
        <begin position="698"/>
        <end position="796"/>
    </location>
</feature>
<name>A0ABQ9LN15_HEVBR</name>
<evidence type="ECO:0000256" key="2">
    <source>
        <dbReference type="ARBA" id="ARBA00022614"/>
    </source>
</evidence>